<organism evidence="3 4">
    <name type="scientific">Tigriopus californicus</name>
    <name type="common">Marine copepod</name>
    <dbReference type="NCBI Taxonomy" id="6832"/>
    <lineage>
        <taxon>Eukaryota</taxon>
        <taxon>Metazoa</taxon>
        <taxon>Ecdysozoa</taxon>
        <taxon>Arthropoda</taxon>
        <taxon>Crustacea</taxon>
        <taxon>Multicrustacea</taxon>
        <taxon>Hexanauplia</taxon>
        <taxon>Copepoda</taxon>
        <taxon>Harpacticoida</taxon>
        <taxon>Harpacticidae</taxon>
        <taxon>Tigriopus</taxon>
    </lineage>
</organism>
<evidence type="ECO:0000313" key="3">
    <source>
        <dbReference type="EMBL" id="TRY67856.1"/>
    </source>
</evidence>
<dbReference type="Gene3D" id="3.40.50.720">
    <property type="entry name" value="NAD(P)-binding Rossmann-like Domain"/>
    <property type="match status" value="1"/>
</dbReference>
<sequence length="126" mass="13493">MKVNEAFEGDSGPDGSVTLKSVQSVKSPDSLGGDHQMWQSKMFNQSNDRQGRGEAKLGPEDSSNDSNSSQSDISASHEDIQSMEMLKTKETIAVIGSGDFGRALSGRLVQAGYEVNIGSRDPQRNA</sequence>
<reference evidence="3 4" key="1">
    <citation type="journal article" date="2018" name="Nat. Ecol. Evol.">
        <title>Genomic signatures of mitonuclear coevolution across populations of Tigriopus californicus.</title>
        <authorList>
            <person name="Barreto F.S."/>
            <person name="Watson E.T."/>
            <person name="Lima T.G."/>
            <person name="Willett C.S."/>
            <person name="Edmands S."/>
            <person name="Li W."/>
            <person name="Burton R.S."/>
        </authorList>
    </citation>
    <scope>NUCLEOTIDE SEQUENCE [LARGE SCALE GENOMIC DNA]</scope>
    <source>
        <strain evidence="3 4">San Diego</strain>
    </source>
</reference>
<protein>
    <recommendedName>
        <fullName evidence="2">Pyrroline-5-carboxylate reductase catalytic N-terminal domain-containing protein</fullName>
    </recommendedName>
</protein>
<evidence type="ECO:0000313" key="4">
    <source>
        <dbReference type="Proteomes" id="UP000318571"/>
    </source>
</evidence>
<feature type="compositionally biased region" description="Low complexity" evidence="1">
    <location>
        <begin position="64"/>
        <end position="74"/>
    </location>
</feature>
<feature type="compositionally biased region" description="Polar residues" evidence="1">
    <location>
        <begin position="37"/>
        <end position="48"/>
    </location>
</feature>
<proteinExistence type="predicted"/>
<feature type="compositionally biased region" description="Basic and acidic residues" evidence="1">
    <location>
        <begin position="49"/>
        <end position="59"/>
    </location>
</feature>
<dbReference type="SUPFAM" id="SSF51735">
    <property type="entry name" value="NAD(P)-binding Rossmann-fold domains"/>
    <property type="match status" value="1"/>
</dbReference>
<name>A0A553NR08_TIGCA</name>
<evidence type="ECO:0000259" key="2">
    <source>
        <dbReference type="Pfam" id="PF03807"/>
    </source>
</evidence>
<feature type="region of interest" description="Disordered" evidence="1">
    <location>
        <begin position="1"/>
        <end position="84"/>
    </location>
</feature>
<comment type="caution">
    <text evidence="3">The sequence shown here is derived from an EMBL/GenBank/DDBJ whole genome shotgun (WGS) entry which is preliminary data.</text>
</comment>
<dbReference type="Proteomes" id="UP000318571">
    <property type="component" value="Chromosome 4"/>
</dbReference>
<dbReference type="AlphaFoldDB" id="A0A553NR08"/>
<feature type="compositionally biased region" description="Polar residues" evidence="1">
    <location>
        <begin position="18"/>
        <end position="27"/>
    </location>
</feature>
<feature type="compositionally biased region" description="Basic and acidic residues" evidence="1">
    <location>
        <begin position="75"/>
        <end position="84"/>
    </location>
</feature>
<evidence type="ECO:0000256" key="1">
    <source>
        <dbReference type="SAM" id="MobiDB-lite"/>
    </source>
</evidence>
<gene>
    <name evidence="3" type="ORF">TCAL_05273</name>
</gene>
<keyword evidence="4" id="KW-1185">Reference proteome</keyword>
<dbReference type="InterPro" id="IPR036291">
    <property type="entry name" value="NAD(P)-bd_dom_sf"/>
</dbReference>
<dbReference type="InterPro" id="IPR028939">
    <property type="entry name" value="P5C_Rdtase_cat_N"/>
</dbReference>
<accession>A0A553NR08</accession>
<feature type="domain" description="Pyrroline-5-carboxylate reductase catalytic N-terminal" evidence="2">
    <location>
        <begin position="91"/>
        <end position="124"/>
    </location>
</feature>
<dbReference type="EMBL" id="VCGU01000011">
    <property type="protein sequence ID" value="TRY67856.1"/>
    <property type="molecule type" value="Genomic_DNA"/>
</dbReference>
<dbReference type="Pfam" id="PF03807">
    <property type="entry name" value="F420_oxidored"/>
    <property type="match status" value="1"/>
</dbReference>